<dbReference type="SMART" id="SM00360">
    <property type="entry name" value="RRM"/>
    <property type="match status" value="2"/>
</dbReference>
<feature type="domain" description="HTH La-type RNA-binding" evidence="7">
    <location>
        <begin position="3"/>
        <end position="95"/>
    </location>
</feature>
<dbReference type="InterPro" id="IPR045180">
    <property type="entry name" value="La_dom_prot"/>
</dbReference>
<evidence type="ECO:0008006" key="10">
    <source>
        <dbReference type="Google" id="ProtNLM"/>
    </source>
</evidence>
<evidence type="ECO:0000256" key="3">
    <source>
        <dbReference type="ARBA" id="ARBA00023242"/>
    </source>
</evidence>
<dbReference type="PANTHER" id="PTHR22792">
    <property type="entry name" value="LUPUS LA PROTEIN-RELATED"/>
    <property type="match status" value="1"/>
</dbReference>
<keyword evidence="9" id="KW-1185">Reference proteome</keyword>
<dbReference type="PROSITE" id="PS50102">
    <property type="entry name" value="RRM"/>
    <property type="match status" value="1"/>
</dbReference>
<dbReference type="PANTHER" id="PTHR22792:SF166">
    <property type="entry name" value="LUPUS LA PROTEIN HOMOLOG"/>
    <property type="match status" value="1"/>
</dbReference>
<dbReference type="SMART" id="SM00715">
    <property type="entry name" value="LA"/>
    <property type="match status" value="1"/>
</dbReference>
<evidence type="ECO:0000259" key="7">
    <source>
        <dbReference type="PROSITE" id="PS50961"/>
    </source>
</evidence>
<dbReference type="InterPro" id="IPR002344">
    <property type="entry name" value="Lupus_La"/>
</dbReference>
<feature type="compositionally biased region" description="Basic and acidic residues" evidence="5">
    <location>
        <begin position="192"/>
        <end position="212"/>
    </location>
</feature>
<feature type="domain" description="RRM" evidence="6">
    <location>
        <begin position="107"/>
        <end position="202"/>
    </location>
</feature>
<evidence type="ECO:0000256" key="4">
    <source>
        <dbReference type="PROSITE-ProRule" id="PRU00332"/>
    </source>
</evidence>
<dbReference type="Pfam" id="PF00076">
    <property type="entry name" value="RRM_1"/>
    <property type="match status" value="1"/>
</dbReference>
<dbReference type="PROSITE" id="PS50961">
    <property type="entry name" value="HTH_LA"/>
    <property type="match status" value="1"/>
</dbReference>
<comment type="caution">
    <text evidence="8">The sequence shown here is derived from an EMBL/GenBank/DDBJ whole genome shotgun (WGS) entry which is preliminary data.</text>
</comment>
<dbReference type="SUPFAM" id="SSF54928">
    <property type="entry name" value="RNA-binding domain, RBD"/>
    <property type="match status" value="1"/>
</dbReference>
<feature type="compositionally biased region" description="Polar residues" evidence="5">
    <location>
        <begin position="357"/>
        <end position="366"/>
    </location>
</feature>
<dbReference type="CDD" id="cd08028">
    <property type="entry name" value="LARP_3"/>
    <property type="match status" value="1"/>
</dbReference>
<feature type="region of interest" description="Disordered" evidence="5">
    <location>
        <begin position="318"/>
        <end position="366"/>
    </location>
</feature>
<evidence type="ECO:0000256" key="5">
    <source>
        <dbReference type="SAM" id="MobiDB-lite"/>
    </source>
</evidence>
<dbReference type="InterPro" id="IPR000504">
    <property type="entry name" value="RRM_dom"/>
</dbReference>
<evidence type="ECO:0000256" key="1">
    <source>
        <dbReference type="ARBA" id="ARBA00004123"/>
    </source>
</evidence>
<reference evidence="8 9" key="1">
    <citation type="submission" date="2024-02" db="EMBL/GenBank/DDBJ databases">
        <authorList>
            <person name="Daric V."/>
            <person name="Darras S."/>
        </authorList>
    </citation>
    <scope>NUCLEOTIDE SEQUENCE [LARGE SCALE GENOMIC DNA]</scope>
</reference>
<keyword evidence="2 4" id="KW-0694">RNA-binding</keyword>
<gene>
    <name evidence="8" type="ORF">CVLEPA_LOCUS29267</name>
</gene>
<sequence length="366" mass="42091">MAAGDHGDLEKNLIRQVEFYFGDYNLHRDKFMQEEMAKNDGWFSMDTMLKFQRLSSICSEPGTILAALKKSKSNLMEIDVDGQKIRRKLNRPLPENDAKYKRDLKLRSVYVKGFPQTETIENITEFLSDYGQVDGIQLRRTNNPHQGSVFKGSLFATFAKLEDAEKFLQAPMVYYKDKELEKMSKDAFWKEKEAENVDRPKKGQKKKDSKEEPVEEKDEDNFSFLQVSNLTDTTISHIDIKELLREIGANECKFFSRYEKNGPTGYMLFPESSAAEEALALLSAKKGGCTLSIKSSEEVTFEILSDEDSQKALHSYEEFRNQMKPGKKRKKFGGKKRQHGRHTKFEEENGNGHNGEPTTKQAKVDE</sequence>
<dbReference type="InterPro" id="IPR036390">
    <property type="entry name" value="WH_DNA-bd_sf"/>
</dbReference>
<dbReference type="InterPro" id="IPR036388">
    <property type="entry name" value="WH-like_DNA-bd_sf"/>
</dbReference>
<dbReference type="PRINTS" id="PR00302">
    <property type="entry name" value="LUPUSLA"/>
</dbReference>
<dbReference type="Gene3D" id="3.30.70.330">
    <property type="match status" value="2"/>
</dbReference>
<evidence type="ECO:0000256" key="2">
    <source>
        <dbReference type="ARBA" id="ARBA00022884"/>
    </source>
</evidence>
<dbReference type="CDD" id="cd12291">
    <property type="entry name" value="RRM1_La"/>
    <property type="match status" value="1"/>
</dbReference>
<dbReference type="EMBL" id="CAWYQH010000152">
    <property type="protein sequence ID" value="CAK8696078.1"/>
    <property type="molecule type" value="Genomic_DNA"/>
</dbReference>
<name>A0ABP0GYA7_CLALP</name>
<dbReference type="Proteomes" id="UP001642483">
    <property type="component" value="Unassembled WGS sequence"/>
</dbReference>
<evidence type="ECO:0000313" key="8">
    <source>
        <dbReference type="EMBL" id="CAK8696078.1"/>
    </source>
</evidence>
<dbReference type="Pfam" id="PF05383">
    <property type="entry name" value="La"/>
    <property type="match status" value="1"/>
</dbReference>
<dbReference type="SUPFAM" id="SSF46785">
    <property type="entry name" value="Winged helix' DNA-binding domain"/>
    <property type="match status" value="1"/>
</dbReference>
<dbReference type="InterPro" id="IPR012677">
    <property type="entry name" value="Nucleotide-bd_a/b_plait_sf"/>
</dbReference>
<organism evidence="8 9">
    <name type="scientific">Clavelina lepadiformis</name>
    <name type="common">Light-bulb sea squirt</name>
    <name type="synonym">Ascidia lepadiformis</name>
    <dbReference type="NCBI Taxonomy" id="159417"/>
    <lineage>
        <taxon>Eukaryota</taxon>
        <taxon>Metazoa</taxon>
        <taxon>Chordata</taxon>
        <taxon>Tunicata</taxon>
        <taxon>Ascidiacea</taxon>
        <taxon>Aplousobranchia</taxon>
        <taxon>Clavelinidae</taxon>
        <taxon>Clavelina</taxon>
    </lineage>
</organism>
<accession>A0ABP0GYA7</accession>
<protein>
    <recommendedName>
        <fullName evidence="10">Lupus La protein</fullName>
    </recommendedName>
</protein>
<dbReference type="InterPro" id="IPR006630">
    <property type="entry name" value="La_HTH"/>
</dbReference>
<feature type="region of interest" description="Disordered" evidence="5">
    <location>
        <begin position="192"/>
        <end position="220"/>
    </location>
</feature>
<evidence type="ECO:0000259" key="6">
    <source>
        <dbReference type="PROSITE" id="PS50102"/>
    </source>
</evidence>
<feature type="compositionally biased region" description="Basic residues" evidence="5">
    <location>
        <begin position="325"/>
        <end position="342"/>
    </location>
</feature>
<keyword evidence="3" id="KW-0539">Nucleus</keyword>
<dbReference type="InterPro" id="IPR035979">
    <property type="entry name" value="RBD_domain_sf"/>
</dbReference>
<evidence type="ECO:0000313" key="9">
    <source>
        <dbReference type="Proteomes" id="UP001642483"/>
    </source>
</evidence>
<proteinExistence type="predicted"/>
<comment type="subcellular location">
    <subcellularLocation>
        <location evidence="1">Nucleus</location>
    </subcellularLocation>
</comment>
<dbReference type="Gene3D" id="1.10.10.10">
    <property type="entry name" value="Winged helix-like DNA-binding domain superfamily/Winged helix DNA-binding domain"/>
    <property type="match status" value="1"/>
</dbReference>